<evidence type="ECO:0000313" key="2">
    <source>
        <dbReference type="EMBL" id="GAI97328.1"/>
    </source>
</evidence>
<feature type="non-terminal residue" evidence="2">
    <location>
        <position position="1"/>
    </location>
</feature>
<evidence type="ECO:0000256" key="1">
    <source>
        <dbReference type="SAM" id="MobiDB-lite"/>
    </source>
</evidence>
<comment type="caution">
    <text evidence="2">The sequence shown here is derived from an EMBL/GenBank/DDBJ whole genome shotgun (WGS) entry which is preliminary data.</text>
</comment>
<accession>X1SWI7</accession>
<sequence>KKNQKCKLVSAKQNEINRPLDIIYQINEIIEGFLPPKTSLGPVPGSHGEIEGSSPTEMATVQAPPSPPSPPSPPFFSFLGGLSGDKQPKLPRIGEKEEQEKKQEYWEKELEKMDEKKKK</sequence>
<dbReference type="AlphaFoldDB" id="X1SWI7"/>
<gene>
    <name evidence="2" type="ORF">S12H4_27421</name>
</gene>
<reference evidence="2" key="1">
    <citation type="journal article" date="2014" name="Front. Microbiol.">
        <title>High frequency of phylogenetically diverse reductive dehalogenase-homologous genes in deep subseafloor sedimentary metagenomes.</title>
        <authorList>
            <person name="Kawai M."/>
            <person name="Futagami T."/>
            <person name="Toyoda A."/>
            <person name="Takaki Y."/>
            <person name="Nishi S."/>
            <person name="Hori S."/>
            <person name="Arai W."/>
            <person name="Tsubouchi T."/>
            <person name="Morono Y."/>
            <person name="Uchiyama I."/>
            <person name="Ito T."/>
            <person name="Fujiyama A."/>
            <person name="Inagaki F."/>
            <person name="Takami H."/>
        </authorList>
    </citation>
    <scope>NUCLEOTIDE SEQUENCE</scope>
    <source>
        <strain evidence="2">Expedition CK06-06</strain>
    </source>
</reference>
<feature type="region of interest" description="Disordered" evidence="1">
    <location>
        <begin position="35"/>
        <end position="119"/>
    </location>
</feature>
<proteinExistence type="predicted"/>
<dbReference type="EMBL" id="BARW01015656">
    <property type="protein sequence ID" value="GAI97328.1"/>
    <property type="molecule type" value="Genomic_DNA"/>
</dbReference>
<feature type="compositionally biased region" description="Basic and acidic residues" evidence="1">
    <location>
        <begin position="86"/>
        <end position="119"/>
    </location>
</feature>
<feature type="compositionally biased region" description="Pro residues" evidence="1">
    <location>
        <begin position="64"/>
        <end position="74"/>
    </location>
</feature>
<protein>
    <submittedName>
        <fullName evidence="2">Uncharacterized protein</fullName>
    </submittedName>
</protein>
<organism evidence="2">
    <name type="scientific">marine sediment metagenome</name>
    <dbReference type="NCBI Taxonomy" id="412755"/>
    <lineage>
        <taxon>unclassified sequences</taxon>
        <taxon>metagenomes</taxon>
        <taxon>ecological metagenomes</taxon>
    </lineage>
</organism>
<name>X1SWI7_9ZZZZ</name>